<keyword evidence="1" id="KW-0472">Membrane</keyword>
<sequence length="121" mass="14025">MRQLLVQIGHATMFLFLPGSHRYLIYREKYGEAEKVLKRISARPETIPQEVQLLKAQVQGMPFTQNLIVAFTQQLGFSDPLRTNLMMTGCSFAVHIITFLTFYKIGRRRSICGIQRRKHVV</sequence>
<proteinExistence type="predicted"/>
<dbReference type="Proteomes" id="UP000070054">
    <property type="component" value="Unassembled WGS sequence"/>
</dbReference>
<keyword evidence="1" id="KW-0812">Transmembrane</keyword>
<dbReference type="EMBL" id="JEMN01000111">
    <property type="protein sequence ID" value="KXH64258.1"/>
    <property type="molecule type" value="Genomic_DNA"/>
</dbReference>
<keyword evidence="1" id="KW-1133">Transmembrane helix</keyword>
<organism evidence="2 3">
    <name type="scientific">Colletotrichum nymphaeae SA-01</name>
    <dbReference type="NCBI Taxonomy" id="1460502"/>
    <lineage>
        <taxon>Eukaryota</taxon>
        <taxon>Fungi</taxon>
        <taxon>Dikarya</taxon>
        <taxon>Ascomycota</taxon>
        <taxon>Pezizomycotina</taxon>
        <taxon>Sordariomycetes</taxon>
        <taxon>Hypocreomycetidae</taxon>
        <taxon>Glomerellales</taxon>
        <taxon>Glomerellaceae</taxon>
        <taxon>Colletotrichum</taxon>
        <taxon>Colletotrichum acutatum species complex</taxon>
    </lineage>
</organism>
<evidence type="ECO:0000256" key="1">
    <source>
        <dbReference type="SAM" id="Phobius"/>
    </source>
</evidence>
<name>A0A135UV21_9PEZI</name>
<protein>
    <submittedName>
        <fullName evidence="2">Uncharacterized protein</fullName>
    </submittedName>
</protein>
<accession>A0A135UV21</accession>
<dbReference type="AlphaFoldDB" id="A0A135UV21"/>
<reference evidence="2 3" key="1">
    <citation type="submission" date="2014-02" db="EMBL/GenBank/DDBJ databases">
        <title>The genome sequence of Colletotrichum nymphaeae SA-01.</title>
        <authorList>
            <person name="Baroncelli R."/>
            <person name="Thon M.R."/>
        </authorList>
    </citation>
    <scope>NUCLEOTIDE SEQUENCE [LARGE SCALE GENOMIC DNA]</scope>
    <source>
        <strain evidence="2 3">SA-01</strain>
    </source>
</reference>
<gene>
    <name evidence="2" type="ORF">CNYM01_13280</name>
</gene>
<evidence type="ECO:0000313" key="3">
    <source>
        <dbReference type="Proteomes" id="UP000070054"/>
    </source>
</evidence>
<feature type="transmembrane region" description="Helical" evidence="1">
    <location>
        <begin position="85"/>
        <end position="106"/>
    </location>
</feature>
<dbReference type="OrthoDB" id="6612291at2759"/>
<evidence type="ECO:0000313" key="2">
    <source>
        <dbReference type="EMBL" id="KXH64258.1"/>
    </source>
</evidence>
<comment type="caution">
    <text evidence="2">The sequence shown here is derived from an EMBL/GenBank/DDBJ whole genome shotgun (WGS) entry which is preliminary data.</text>
</comment>
<keyword evidence="3" id="KW-1185">Reference proteome</keyword>